<proteinExistence type="predicted"/>
<feature type="compositionally biased region" description="Basic and acidic residues" evidence="1">
    <location>
        <begin position="76"/>
        <end position="88"/>
    </location>
</feature>
<reference evidence="2" key="1">
    <citation type="submission" date="2020-02" db="EMBL/GenBank/DDBJ databases">
        <authorList>
            <person name="Meier V. D."/>
        </authorList>
    </citation>
    <scope>NUCLEOTIDE SEQUENCE</scope>
    <source>
        <strain evidence="2">AVDCRST_MAG37</strain>
    </source>
</reference>
<sequence>MSVLLLGLPFAGLLLLRPFLARLCPPCRGRWGTPVGSSVLVSWLRRERMYPYGEPGSGFVSTEGRGASSSAFAAPGERRDSRRAGGGI</sequence>
<evidence type="ECO:0000256" key="1">
    <source>
        <dbReference type="SAM" id="MobiDB-lite"/>
    </source>
</evidence>
<feature type="region of interest" description="Disordered" evidence="1">
    <location>
        <begin position="56"/>
        <end position="88"/>
    </location>
</feature>
<dbReference type="EMBL" id="CADCVD010000185">
    <property type="protein sequence ID" value="CAA9459795.1"/>
    <property type="molecule type" value="Genomic_DNA"/>
</dbReference>
<protein>
    <submittedName>
        <fullName evidence="2">Uncharacterized protein</fullName>
    </submittedName>
</protein>
<dbReference type="AlphaFoldDB" id="A0A6J4RA11"/>
<gene>
    <name evidence="2" type="ORF">AVDCRST_MAG37-3586</name>
</gene>
<evidence type="ECO:0000313" key="2">
    <source>
        <dbReference type="EMBL" id="CAA9459795.1"/>
    </source>
</evidence>
<accession>A0A6J4RA11</accession>
<organism evidence="2">
    <name type="scientific">uncultured Rubrobacteraceae bacterium</name>
    <dbReference type="NCBI Taxonomy" id="349277"/>
    <lineage>
        <taxon>Bacteria</taxon>
        <taxon>Bacillati</taxon>
        <taxon>Actinomycetota</taxon>
        <taxon>Rubrobacteria</taxon>
        <taxon>Rubrobacterales</taxon>
        <taxon>Rubrobacteraceae</taxon>
        <taxon>environmental samples</taxon>
    </lineage>
</organism>
<name>A0A6J4RA11_9ACTN</name>